<feature type="transmembrane region" description="Helical" evidence="2">
    <location>
        <begin position="90"/>
        <end position="117"/>
    </location>
</feature>
<organism evidence="4 5">
    <name type="scientific">Apostasia shenzhenica</name>
    <dbReference type="NCBI Taxonomy" id="1088818"/>
    <lineage>
        <taxon>Eukaryota</taxon>
        <taxon>Viridiplantae</taxon>
        <taxon>Streptophyta</taxon>
        <taxon>Embryophyta</taxon>
        <taxon>Tracheophyta</taxon>
        <taxon>Spermatophyta</taxon>
        <taxon>Magnoliopsida</taxon>
        <taxon>Liliopsida</taxon>
        <taxon>Asparagales</taxon>
        <taxon>Orchidaceae</taxon>
        <taxon>Apostasioideae</taxon>
        <taxon>Apostasia</taxon>
    </lineage>
</organism>
<accession>A0A2I0B870</accession>
<evidence type="ECO:0008006" key="6">
    <source>
        <dbReference type="Google" id="ProtNLM"/>
    </source>
</evidence>
<dbReference type="AlphaFoldDB" id="A0A2I0B870"/>
<feature type="region of interest" description="Disordered" evidence="1">
    <location>
        <begin position="29"/>
        <end position="49"/>
    </location>
</feature>
<keyword evidence="5" id="KW-1185">Reference proteome</keyword>
<dbReference type="Proteomes" id="UP000236161">
    <property type="component" value="Unassembled WGS sequence"/>
</dbReference>
<keyword evidence="2" id="KW-0812">Transmembrane</keyword>
<gene>
    <name evidence="4" type="ORF">AXF42_Ash004999</name>
</gene>
<keyword evidence="3" id="KW-0732">Signal</keyword>
<feature type="signal peptide" evidence="3">
    <location>
        <begin position="1"/>
        <end position="23"/>
    </location>
</feature>
<feature type="chain" id="PRO_5014190293" description="Non-specific serine/threonine protein kinase" evidence="3">
    <location>
        <begin position="24"/>
        <end position="136"/>
    </location>
</feature>
<proteinExistence type="predicted"/>
<keyword evidence="2" id="KW-1133">Transmembrane helix</keyword>
<dbReference type="PANTHER" id="PTHR37189:SF4">
    <property type="entry name" value="TRANSMEMBRANE PROTEIN"/>
    <property type="match status" value="1"/>
</dbReference>
<evidence type="ECO:0000256" key="2">
    <source>
        <dbReference type="SAM" id="Phobius"/>
    </source>
</evidence>
<keyword evidence="2" id="KW-0472">Membrane</keyword>
<evidence type="ECO:0000313" key="5">
    <source>
        <dbReference type="Proteomes" id="UP000236161"/>
    </source>
</evidence>
<evidence type="ECO:0000256" key="1">
    <source>
        <dbReference type="SAM" id="MobiDB-lite"/>
    </source>
</evidence>
<sequence length="136" mass="14042">MPRNRRRCLALTLCQLLIYAVRSDAGGFQPSDHGLQNEEDPGDPSPAMAAFFLGRADAPTPEAKNGTDPVWGVAGKVSPAKPASGGSRRLATLLVIGVICGFVGVGLLVASAVSYVVRASRSEQTAARSSSCFGPA</sequence>
<evidence type="ECO:0000256" key="3">
    <source>
        <dbReference type="SAM" id="SignalP"/>
    </source>
</evidence>
<dbReference type="PANTHER" id="PTHR37189">
    <property type="entry name" value="CONCANAVALIN A-LIKE LECTIN/GLUCANASE DOMAIN-CONTAINING PROTEIN-RELATED"/>
    <property type="match status" value="1"/>
</dbReference>
<name>A0A2I0B870_9ASPA</name>
<dbReference type="OrthoDB" id="749318at2759"/>
<dbReference type="EMBL" id="KZ451906">
    <property type="protein sequence ID" value="PKA63987.1"/>
    <property type="molecule type" value="Genomic_DNA"/>
</dbReference>
<protein>
    <recommendedName>
        <fullName evidence="6">Non-specific serine/threonine protein kinase</fullName>
    </recommendedName>
</protein>
<reference evidence="4 5" key="1">
    <citation type="journal article" date="2017" name="Nature">
        <title>The Apostasia genome and the evolution of orchids.</title>
        <authorList>
            <person name="Zhang G.Q."/>
            <person name="Liu K.W."/>
            <person name="Li Z."/>
            <person name="Lohaus R."/>
            <person name="Hsiao Y.Y."/>
            <person name="Niu S.C."/>
            <person name="Wang J.Y."/>
            <person name="Lin Y.C."/>
            <person name="Xu Q."/>
            <person name="Chen L.J."/>
            <person name="Yoshida K."/>
            <person name="Fujiwara S."/>
            <person name="Wang Z.W."/>
            <person name="Zhang Y.Q."/>
            <person name="Mitsuda N."/>
            <person name="Wang M."/>
            <person name="Liu G.H."/>
            <person name="Pecoraro L."/>
            <person name="Huang H.X."/>
            <person name="Xiao X.J."/>
            <person name="Lin M."/>
            <person name="Wu X.Y."/>
            <person name="Wu W.L."/>
            <person name="Chen Y.Y."/>
            <person name="Chang S.B."/>
            <person name="Sakamoto S."/>
            <person name="Ohme-Takagi M."/>
            <person name="Yagi M."/>
            <person name="Zeng S.J."/>
            <person name="Shen C.Y."/>
            <person name="Yeh C.M."/>
            <person name="Luo Y.B."/>
            <person name="Tsai W.C."/>
            <person name="Van de Peer Y."/>
            <person name="Liu Z.J."/>
        </authorList>
    </citation>
    <scope>NUCLEOTIDE SEQUENCE [LARGE SCALE GENOMIC DNA]</scope>
    <source>
        <strain evidence="5">cv. Shenzhen</strain>
        <tissue evidence="4">Stem</tissue>
    </source>
</reference>
<evidence type="ECO:0000313" key="4">
    <source>
        <dbReference type="EMBL" id="PKA63987.1"/>
    </source>
</evidence>